<dbReference type="PROSITE" id="PS50158">
    <property type="entry name" value="ZF_CCHC"/>
    <property type="match status" value="1"/>
</dbReference>
<dbReference type="Proteomes" id="UP000192220">
    <property type="component" value="Unplaced"/>
</dbReference>
<evidence type="ECO:0000313" key="5">
    <source>
        <dbReference type="Proteomes" id="UP000192220"/>
    </source>
</evidence>
<dbReference type="PANTHER" id="PTHR47331">
    <property type="entry name" value="PHD-TYPE DOMAIN-CONTAINING PROTEIN"/>
    <property type="match status" value="1"/>
</dbReference>
<name>A0A2I4AKK2_AUSLI</name>
<feature type="region of interest" description="Disordered" evidence="3">
    <location>
        <begin position="1"/>
        <end position="24"/>
    </location>
</feature>
<evidence type="ECO:0000259" key="4">
    <source>
        <dbReference type="PROSITE" id="PS50158"/>
    </source>
</evidence>
<evidence type="ECO:0000313" key="6">
    <source>
        <dbReference type="RefSeq" id="XP_013855991.1"/>
    </source>
</evidence>
<feature type="region of interest" description="Disordered" evidence="3">
    <location>
        <begin position="562"/>
        <end position="586"/>
    </location>
</feature>
<dbReference type="GO" id="GO:0008270">
    <property type="term" value="F:zinc ion binding"/>
    <property type="evidence" value="ECO:0007669"/>
    <property type="project" value="UniProtKB-KW"/>
</dbReference>
<gene>
    <name evidence="6" type="primary">LOC106511803</name>
</gene>
<dbReference type="AlphaFoldDB" id="A0A2I4AKK2"/>
<evidence type="ECO:0000256" key="3">
    <source>
        <dbReference type="SAM" id="MobiDB-lite"/>
    </source>
</evidence>
<dbReference type="PANTHER" id="PTHR47331:SF3">
    <property type="match status" value="1"/>
</dbReference>
<keyword evidence="5" id="KW-1185">Reference proteome</keyword>
<reference evidence="6" key="1">
    <citation type="submission" date="2025-08" db="UniProtKB">
        <authorList>
            <consortium name="RefSeq"/>
        </authorList>
    </citation>
    <scope>IDENTIFICATION</scope>
</reference>
<dbReference type="OrthoDB" id="8046937at2759"/>
<evidence type="ECO:0000256" key="2">
    <source>
        <dbReference type="SAM" id="Coils"/>
    </source>
</evidence>
<evidence type="ECO:0000256" key="1">
    <source>
        <dbReference type="PROSITE-ProRule" id="PRU00047"/>
    </source>
</evidence>
<dbReference type="GeneID" id="106511803"/>
<dbReference type="InParanoid" id="A0A2I4AKK2"/>
<accession>A0A2I4AKK2</accession>
<feature type="compositionally biased region" description="Basic and acidic residues" evidence="3">
    <location>
        <begin position="1"/>
        <end position="23"/>
    </location>
</feature>
<feature type="compositionally biased region" description="Low complexity" evidence="3">
    <location>
        <begin position="149"/>
        <end position="159"/>
    </location>
</feature>
<keyword evidence="1" id="KW-0479">Metal-binding</keyword>
<feature type="coiled-coil region" evidence="2">
    <location>
        <begin position="165"/>
        <end position="221"/>
    </location>
</feature>
<sequence length="1033" mass="116894">MGERDCKKRTVKMTEKAAEEHKSKLIQARRTKLAHVSSLKKQIEQLMENDENVDTVKNKLRVDFSGLQEEFKELNSGLQKVMDDEEYMKDQKDWFRLKHDDMNDFFWRCEGWMKDVLNRAEQAEECDKQITPADSRSATSRRTSRHKSSSSSQCGSSVSSSSSVRLKAELERAALKAKAAALQEKLELEKEEAQWHAEQNFKKIQLEAQEKQREAEFEAQQKIFEAALRARKERHALQTALAESNAKMEILQKYENVQEDNSIFQADQKDGEEDIKTILQLPSQNTLKSASFKHTAPAAHVQMATSAPEVEPRDQHGPVLDGLCQAISQQGHVTEYLVKNHKASLLPHLTIPVFNGEPLEYRSFIGAIEHGIESRTENDRDRLQFLLQYTSGQPHELVKSCIHMEPSTGYAKAKQMLKEFFGDDFKISEAYIKEALDWPAIKPEDGHALQSFALFLTGCSNTMIDISYLEDLDNTANIKSLANKLPYRLKESWRKAACDLQERTKKRAKFKDFVDFLNQQVKYLLHPLYGNLKDTTITTKESTKPKQKQYMESSKPKKVFTTTVVPQKTEDDKQESSKTPPTTTETTTKPCIYCSGERHSLTVCKKFKSKLHKDKIEFLRSKGLCFACLKQGHMSSSCKQKLKCQECLRCHPTSLHITAKGAKEESTKESYEQQSVTTALVQTAETCGVTGAGRDDCVLSIIPVCVKAQKGTKTVTTYAFLDPGSSASFATESLINQLNMNGRNINISLRTMGNESIVNTRIVTGLEVSNLNTNQFVELSEVYSQKEIPVTKDNIPRQEDIDGWPHLKEVKVPTIQAEVGLLIGANVPKAMEPLQVINSVDKGPYAVKTILGWTVNGPLRGQMDMPSDTLTGITTNRISVAKLEEIWQLQFKQDFPDAGQSETMEMSKDDHQFMRMVSQSVKLEDGHYSICLPVKETSIKMPNNRVVAAQRALNLRKRFLKDIKFHGEYVGFINDLLKRGFAVKLDSNTCGPEGRTWYLPHHGVRHPTKQKLRVVFDCGASFQGTALNQQLLQ</sequence>
<feature type="compositionally biased region" description="Low complexity" evidence="3">
    <location>
        <begin position="577"/>
        <end position="586"/>
    </location>
</feature>
<keyword evidence="2" id="KW-0175">Coiled coil</keyword>
<dbReference type="RefSeq" id="XP_013855991.1">
    <property type="nucleotide sequence ID" value="XM_014000537.1"/>
</dbReference>
<feature type="region of interest" description="Disordered" evidence="3">
    <location>
        <begin position="124"/>
        <end position="159"/>
    </location>
</feature>
<keyword evidence="1" id="KW-0863">Zinc-finger</keyword>
<keyword evidence="1" id="KW-0862">Zinc</keyword>
<dbReference type="KEGG" id="alim:106511803"/>
<dbReference type="InterPro" id="IPR001878">
    <property type="entry name" value="Znf_CCHC"/>
</dbReference>
<protein>
    <submittedName>
        <fullName evidence="6">Uncharacterized protein LOC106511803</fullName>
    </submittedName>
</protein>
<feature type="domain" description="CCHC-type" evidence="4">
    <location>
        <begin position="625"/>
        <end position="640"/>
    </location>
</feature>
<proteinExistence type="predicted"/>
<dbReference type="SMART" id="SM00343">
    <property type="entry name" value="ZnF_C2HC"/>
    <property type="match status" value="2"/>
</dbReference>
<organism evidence="5 6">
    <name type="scientific">Austrofundulus limnaeus</name>
    <name type="common">Annual killifish</name>
    <dbReference type="NCBI Taxonomy" id="52670"/>
    <lineage>
        <taxon>Eukaryota</taxon>
        <taxon>Metazoa</taxon>
        <taxon>Chordata</taxon>
        <taxon>Craniata</taxon>
        <taxon>Vertebrata</taxon>
        <taxon>Euteleostomi</taxon>
        <taxon>Actinopterygii</taxon>
        <taxon>Neopterygii</taxon>
        <taxon>Teleostei</taxon>
        <taxon>Neoteleostei</taxon>
        <taxon>Acanthomorphata</taxon>
        <taxon>Ovalentaria</taxon>
        <taxon>Atherinomorphae</taxon>
        <taxon>Cyprinodontiformes</taxon>
        <taxon>Rivulidae</taxon>
        <taxon>Austrofundulus</taxon>
    </lineage>
</organism>
<dbReference type="GO" id="GO:0003676">
    <property type="term" value="F:nucleic acid binding"/>
    <property type="evidence" value="ECO:0007669"/>
    <property type="project" value="InterPro"/>
</dbReference>